<evidence type="ECO:0000256" key="6">
    <source>
        <dbReference type="SAM" id="Phobius"/>
    </source>
</evidence>
<feature type="transmembrane region" description="Helical" evidence="6">
    <location>
        <begin position="353"/>
        <end position="373"/>
    </location>
</feature>
<evidence type="ECO:0000256" key="2">
    <source>
        <dbReference type="ARBA" id="ARBA00022448"/>
    </source>
</evidence>
<dbReference type="InterPro" id="IPR020846">
    <property type="entry name" value="MFS_dom"/>
</dbReference>
<dbReference type="EMBL" id="BAABUK010000004">
    <property type="protein sequence ID" value="GAA5809034.1"/>
    <property type="molecule type" value="Genomic_DNA"/>
</dbReference>
<feature type="transmembrane region" description="Helical" evidence="6">
    <location>
        <begin position="409"/>
        <end position="428"/>
    </location>
</feature>
<dbReference type="PANTHER" id="PTHR43791">
    <property type="entry name" value="PERMEASE-RELATED"/>
    <property type="match status" value="1"/>
</dbReference>
<dbReference type="Pfam" id="PF07690">
    <property type="entry name" value="MFS_1"/>
    <property type="match status" value="1"/>
</dbReference>
<dbReference type="SUPFAM" id="SSF103473">
    <property type="entry name" value="MFS general substrate transporter"/>
    <property type="match status" value="1"/>
</dbReference>
<name>A0ABP9YQA5_9FUNG</name>
<evidence type="ECO:0000256" key="3">
    <source>
        <dbReference type="ARBA" id="ARBA00022692"/>
    </source>
</evidence>
<dbReference type="Proteomes" id="UP001473302">
    <property type="component" value="Unassembled WGS sequence"/>
</dbReference>
<feature type="transmembrane region" description="Helical" evidence="6">
    <location>
        <begin position="151"/>
        <end position="172"/>
    </location>
</feature>
<dbReference type="PANTHER" id="PTHR43791:SF81">
    <property type="entry name" value="TRANSPORTER, PUTATIVE (AFU_ORTHOLOGUE AFUA_7G01190)-RELATED"/>
    <property type="match status" value="1"/>
</dbReference>
<keyword evidence="2" id="KW-0813">Transport</keyword>
<dbReference type="Gene3D" id="1.20.1250.20">
    <property type="entry name" value="MFS general substrate transporter like domains"/>
    <property type="match status" value="2"/>
</dbReference>
<feature type="transmembrane region" description="Helical" evidence="6">
    <location>
        <begin position="380"/>
        <end position="403"/>
    </location>
</feature>
<feature type="transmembrane region" description="Helical" evidence="6">
    <location>
        <begin position="247"/>
        <end position="270"/>
    </location>
</feature>
<accession>A0ABP9YQA5</accession>
<feature type="transmembrane region" description="Helical" evidence="6">
    <location>
        <begin position="472"/>
        <end position="491"/>
    </location>
</feature>
<comment type="subcellular location">
    <subcellularLocation>
        <location evidence="1">Membrane</location>
        <topology evidence="1">Multi-pass membrane protein</topology>
    </subcellularLocation>
</comment>
<feature type="transmembrane region" description="Helical" evidence="6">
    <location>
        <begin position="440"/>
        <end position="460"/>
    </location>
</feature>
<feature type="transmembrane region" description="Helical" evidence="6">
    <location>
        <begin position="317"/>
        <end position="341"/>
    </location>
</feature>
<evidence type="ECO:0000256" key="1">
    <source>
        <dbReference type="ARBA" id="ARBA00004141"/>
    </source>
</evidence>
<dbReference type="PROSITE" id="PS50850">
    <property type="entry name" value="MFS"/>
    <property type="match status" value="1"/>
</dbReference>
<proteinExistence type="predicted"/>
<keyword evidence="5 6" id="KW-0472">Membrane</keyword>
<comment type="caution">
    <text evidence="8">The sequence shown here is derived from an EMBL/GenBank/DDBJ whole genome shotgun (WGS) entry which is preliminary data.</text>
</comment>
<feature type="transmembrane region" description="Helical" evidence="6">
    <location>
        <begin position="79"/>
        <end position="101"/>
    </location>
</feature>
<keyword evidence="3 6" id="KW-0812">Transmembrane</keyword>
<keyword evidence="9" id="KW-1185">Reference proteome</keyword>
<evidence type="ECO:0000256" key="4">
    <source>
        <dbReference type="ARBA" id="ARBA00022989"/>
    </source>
</evidence>
<evidence type="ECO:0000259" key="7">
    <source>
        <dbReference type="PROSITE" id="PS50850"/>
    </source>
</evidence>
<reference evidence="8 9" key="1">
    <citation type="submission" date="2024-04" db="EMBL/GenBank/DDBJ databases">
        <title>genome sequences of Mucor flavus KT1a and Helicostylum pulchrum KT1b strains isolated from the surface of a dry-aged beef.</title>
        <authorList>
            <person name="Toyotome T."/>
            <person name="Hosono M."/>
            <person name="Torimaru M."/>
            <person name="Fukuda K."/>
            <person name="Mikami N."/>
        </authorList>
    </citation>
    <scope>NUCLEOTIDE SEQUENCE [LARGE SCALE GENOMIC DNA]</scope>
    <source>
        <strain evidence="8 9">KT1a</strain>
    </source>
</reference>
<evidence type="ECO:0000313" key="9">
    <source>
        <dbReference type="Proteomes" id="UP001473302"/>
    </source>
</evidence>
<evidence type="ECO:0000256" key="5">
    <source>
        <dbReference type="ARBA" id="ARBA00023136"/>
    </source>
</evidence>
<protein>
    <recommendedName>
        <fullName evidence="7">Major facilitator superfamily (MFS) profile domain-containing protein</fullName>
    </recommendedName>
</protein>
<organism evidence="8 9">
    <name type="scientific">Mucor flavus</name>
    <dbReference type="NCBI Taxonomy" id="439312"/>
    <lineage>
        <taxon>Eukaryota</taxon>
        <taxon>Fungi</taxon>
        <taxon>Fungi incertae sedis</taxon>
        <taxon>Mucoromycota</taxon>
        <taxon>Mucoromycotina</taxon>
        <taxon>Mucoromycetes</taxon>
        <taxon>Mucorales</taxon>
        <taxon>Mucorineae</taxon>
        <taxon>Mucoraceae</taxon>
        <taxon>Mucor</taxon>
    </lineage>
</organism>
<dbReference type="InterPro" id="IPR011701">
    <property type="entry name" value="MFS"/>
</dbReference>
<feature type="transmembrane region" description="Helical" evidence="6">
    <location>
        <begin position="121"/>
        <end position="139"/>
    </location>
</feature>
<dbReference type="InterPro" id="IPR036259">
    <property type="entry name" value="MFS_trans_sf"/>
</dbReference>
<sequence>MEEKTEYYTTTTTTTTGPVVTSTTSYVTESRDSYDEKEVVLEDQNLDHVSDINRHVVTDEYDENGNLVNFVMSPVEKKLVFKLDFIYVMPYVCILNFLQFFDKSALNYAGVLGIKKTANLSPSQFSWLGSIFYLGYLLFQGPSMILIQKLPLSKYIGSVIVIWGLVLLLTFLGHNFAQLAALRFLLGFFEAGIYPCCIMLISSLYRRSEQAERIGLVYICNGVAMAVGGLIGYGIGHMHGVAGLESWQWIMIILGAITIIFGVFSFFFMVDNPKAKVLRLTPEEEEVVERRMRDNAVIKNRIIKTAHIYESLKEPRFYAICLCGMLINFQNGALGIFSAMITQGFGFSDLNAILLTIPSGVTDCIYIAVAVWYNRRYGNTLYTGVVLLLIAILGLILLVVIPVPKAKLLGLYLTWAFAASFVMLLVAIANNVAGYTKKVFYSSSLMVFYTLGNFAGPFMMSASAPPLYVGGMIGYMVANAVTVLLFLYIRWSMVRENRKRMANPSTQEVLPDMTDVENKNFIYRV</sequence>
<feature type="transmembrane region" description="Helical" evidence="6">
    <location>
        <begin position="184"/>
        <end position="204"/>
    </location>
</feature>
<keyword evidence="4 6" id="KW-1133">Transmembrane helix</keyword>
<evidence type="ECO:0000313" key="8">
    <source>
        <dbReference type="EMBL" id="GAA5809034.1"/>
    </source>
</evidence>
<feature type="domain" description="Major facilitator superfamily (MFS) profile" evidence="7">
    <location>
        <begin position="88"/>
        <end position="498"/>
    </location>
</feature>
<gene>
    <name evidence="8" type="ORF">MFLAVUS_002436</name>
</gene>
<feature type="transmembrane region" description="Helical" evidence="6">
    <location>
        <begin position="216"/>
        <end position="235"/>
    </location>
</feature>